<sequence length="577" mass="59009">MSSSGRRRGHGPSAGPPFASAGSELGRRRTRTLPADSAATSIASLSLSLSKSSLAPSSPWSLSPSSSPLRSRAHEPPVSAQARLATLAHFISDNKWSAFADHIAAYPRDAKVTDPRTGRPLLYHALDLHRNDFARFLLAAYAPPTDPLPPPVPAVAVAAHAPAKAALSVSSLAVKSSAEPMSSAASFVGDISSTLLAMHPASHPLRSGSPISSTSSSPIPPPPRHLSGATSLGHHHMHKSAATAAASAVGSRPTSLLYSAPAAFGSMPSLNSNNSNSGSAAAVYRSPIRDFEGNSPLMVATRAKNTDMCEELLEWWPDMLHAPNVHGMTPLLAACQVGSEMLVTLFLDLGASLSHADNDGNTALHHAAAYNHFSIVALLVARGANFMVRNRKRWTPLDYAYSETLQAFFQDLVRDSVLGGPGDFGGLGDFAVGGESSQNTSVLPGTGSVLYSSPLMPAAARRVGGAGAAGGSVNNSARSVVTLNDAGGWLSGGAGHGLPAMAPAAEGTGGGGDENKGLVDASPSLAMELPALDMSYFAPMVTSADGPAGEASTGQAAAGTGEAAAKPTLRSYNAFLD</sequence>
<proteinExistence type="predicted"/>
<dbReference type="EMBL" id="MCFL01000044">
    <property type="protein sequence ID" value="ORZ32602.1"/>
    <property type="molecule type" value="Genomic_DNA"/>
</dbReference>
<dbReference type="InterPro" id="IPR002110">
    <property type="entry name" value="Ankyrin_rpt"/>
</dbReference>
<dbReference type="PROSITE" id="PS50088">
    <property type="entry name" value="ANK_REPEAT"/>
    <property type="match status" value="2"/>
</dbReference>
<dbReference type="Proteomes" id="UP000193411">
    <property type="component" value="Unassembled WGS sequence"/>
</dbReference>
<evidence type="ECO:0000256" key="1">
    <source>
        <dbReference type="ARBA" id="ARBA00022737"/>
    </source>
</evidence>
<feature type="region of interest" description="Disordered" evidence="4">
    <location>
        <begin position="51"/>
        <end position="77"/>
    </location>
</feature>
<feature type="region of interest" description="Disordered" evidence="4">
    <location>
        <begin position="202"/>
        <end position="245"/>
    </location>
</feature>
<feature type="compositionally biased region" description="Basic residues" evidence="4">
    <location>
        <begin position="1"/>
        <end position="10"/>
    </location>
</feature>
<feature type="repeat" description="ANK" evidence="3">
    <location>
        <begin position="326"/>
        <end position="358"/>
    </location>
</feature>
<keyword evidence="2 3" id="KW-0040">ANK repeat</keyword>
<gene>
    <name evidence="5" type="ORF">BCR44DRAFT_83244</name>
</gene>
<dbReference type="AlphaFoldDB" id="A0A1Y2HHP6"/>
<dbReference type="STRING" id="765915.A0A1Y2HHP6"/>
<dbReference type="PROSITE" id="PS50297">
    <property type="entry name" value="ANK_REP_REGION"/>
    <property type="match status" value="2"/>
</dbReference>
<dbReference type="InterPro" id="IPR036770">
    <property type="entry name" value="Ankyrin_rpt-contain_sf"/>
</dbReference>
<dbReference type="GO" id="GO:0085020">
    <property type="term" value="P:protein K6-linked ubiquitination"/>
    <property type="evidence" value="ECO:0007669"/>
    <property type="project" value="TreeGrafter"/>
</dbReference>
<dbReference type="Pfam" id="PF13857">
    <property type="entry name" value="Ank_5"/>
    <property type="match status" value="1"/>
</dbReference>
<dbReference type="PANTHER" id="PTHR24171:SF8">
    <property type="entry name" value="BRCA1-ASSOCIATED RING DOMAIN PROTEIN 1"/>
    <property type="match status" value="1"/>
</dbReference>
<dbReference type="OrthoDB" id="5581658at2759"/>
<keyword evidence="1" id="KW-0677">Repeat</keyword>
<name>A0A1Y2HHP6_9FUNG</name>
<evidence type="ECO:0000313" key="5">
    <source>
        <dbReference type="EMBL" id="ORZ32602.1"/>
    </source>
</evidence>
<accession>A0A1Y2HHP6</accession>
<dbReference type="Pfam" id="PF00023">
    <property type="entry name" value="Ank"/>
    <property type="match status" value="1"/>
</dbReference>
<feature type="compositionally biased region" description="Low complexity" evidence="4">
    <location>
        <begin position="548"/>
        <end position="564"/>
    </location>
</feature>
<dbReference type="GO" id="GO:0004842">
    <property type="term" value="F:ubiquitin-protein transferase activity"/>
    <property type="evidence" value="ECO:0007669"/>
    <property type="project" value="TreeGrafter"/>
</dbReference>
<keyword evidence="6" id="KW-1185">Reference proteome</keyword>
<evidence type="ECO:0000256" key="2">
    <source>
        <dbReference type="ARBA" id="ARBA00023043"/>
    </source>
</evidence>
<evidence type="ECO:0000256" key="3">
    <source>
        <dbReference type="PROSITE-ProRule" id="PRU00023"/>
    </source>
</evidence>
<dbReference type="Gene3D" id="1.25.40.20">
    <property type="entry name" value="Ankyrin repeat-containing domain"/>
    <property type="match status" value="1"/>
</dbReference>
<feature type="compositionally biased region" description="Low complexity" evidence="4">
    <location>
        <begin position="204"/>
        <end position="217"/>
    </location>
</feature>
<organism evidence="5 6">
    <name type="scientific">Catenaria anguillulae PL171</name>
    <dbReference type="NCBI Taxonomy" id="765915"/>
    <lineage>
        <taxon>Eukaryota</taxon>
        <taxon>Fungi</taxon>
        <taxon>Fungi incertae sedis</taxon>
        <taxon>Blastocladiomycota</taxon>
        <taxon>Blastocladiomycetes</taxon>
        <taxon>Blastocladiales</taxon>
        <taxon>Catenariaceae</taxon>
        <taxon>Catenaria</taxon>
    </lineage>
</organism>
<feature type="repeat" description="ANK" evidence="3">
    <location>
        <begin position="359"/>
        <end position="391"/>
    </location>
</feature>
<dbReference type="SUPFAM" id="SSF48403">
    <property type="entry name" value="Ankyrin repeat"/>
    <property type="match status" value="1"/>
</dbReference>
<evidence type="ECO:0000256" key="4">
    <source>
        <dbReference type="SAM" id="MobiDB-lite"/>
    </source>
</evidence>
<feature type="compositionally biased region" description="Low complexity" evidence="4">
    <location>
        <begin position="51"/>
        <end position="70"/>
    </location>
</feature>
<dbReference type="PANTHER" id="PTHR24171">
    <property type="entry name" value="ANKYRIN REPEAT DOMAIN-CONTAINING PROTEIN 39-RELATED"/>
    <property type="match status" value="1"/>
</dbReference>
<feature type="region of interest" description="Disordered" evidence="4">
    <location>
        <begin position="500"/>
        <end position="520"/>
    </location>
</feature>
<protein>
    <submittedName>
        <fullName evidence="5">Uncharacterized protein</fullName>
    </submittedName>
</protein>
<feature type="region of interest" description="Disordered" evidence="4">
    <location>
        <begin position="1"/>
        <end position="37"/>
    </location>
</feature>
<dbReference type="SMART" id="SM00248">
    <property type="entry name" value="ANK"/>
    <property type="match status" value="4"/>
</dbReference>
<comment type="caution">
    <text evidence="5">The sequence shown here is derived from an EMBL/GenBank/DDBJ whole genome shotgun (WGS) entry which is preliminary data.</text>
</comment>
<reference evidence="5 6" key="1">
    <citation type="submission" date="2016-07" db="EMBL/GenBank/DDBJ databases">
        <title>Pervasive Adenine N6-methylation of Active Genes in Fungi.</title>
        <authorList>
            <consortium name="DOE Joint Genome Institute"/>
            <person name="Mondo S.J."/>
            <person name="Dannebaum R.O."/>
            <person name="Kuo R.C."/>
            <person name="Labutti K."/>
            <person name="Haridas S."/>
            <person name="Kuo A."/>
            <person name="Salamov A."/>
            <person name="Ahrendt S.R."/>
            <person name="Lipzen A."/>
            <person name="Sullivan W."/>
            <person name="Andreopoulos W.B."/>
            <person name="Clum A."/>
            <person name="Lindquist E."/>
            <person name="Daum C."/>
            <person name="Ramamoorthy G.K."/>
            <person name="Gryganskyi A."/>
            <person name="Culley D."/>
            <person name="Magnuson J.K."/>
            <person name="James T.Y."/>
            <person name="O'Malley M.A."/>
            <person name="Stajich J.E."/>
            <person name="Spatafora J.W."/>
            <person name="Visel A."/>
            <person name="Grigoriev I.V."/>
        </authorList>
    </citation>
    <scope>NUCLEOTIDE SEQUENCE [LARGE SCALE GENOMIC DNA]</scope>
    <source>
        <strain evidence="5 6">PL171</strain>
    </source>
</reference>
<feature type="region of interest" description="Disordered" evidence="4">
    <location>
        <begin position="545"/>
        <end position="564"/>
    </location>
</feature>
<evidence type="ECO:0000313" key="6">
    <source>
        <dbReference type="Proteomes" id="UP000193411"/>
    </source>
</evidence>